<dbReference type="SUPFAM" id="SSF56112">
    <property type="entry name" value="Protein kinase-like (PK-like)"/>
    <property type="match status" value="1"/>
</dbReference>
<evidence type="ECO:0000256" key="13">
    <source>
        <dbReference type="ARBA" id="ARBA00023180"/>
    </source>
</evidence>
<dbReference type="InterPro" id="IPR001480">
    <property type="entry name" value="Bulb-type_lectin_dom"/>
</dbReference>
<feature type="domain" description="Bulb-type lectin" evidence="18">
    <location>
        <begin position="24"/>
        <end position="149"/>
    </location>
</feature>
<evidence type="ECO:0000256" key="12">
    <source>
        <dbReference type="ARBA" id="ARBA00023157"/>
    </source>
</evidence>
<keyword evidence="10 15" id="KW-1133">Transmembrane helix</keyword>
<dbReference type="SMART" id="SM00473">
    <property type="entry name" value="PAN_AP"/>
    <property type="match status" value="1"/>
</dbReference>
<name>A0ABR2MWD0_9ASPA</name>
<evidence type="ECO:0000256" key="6">
    <source>
        <dbReference type="ARBA" id="ARBA00022729"/>
    </source>
</evidence>
<dbReference type="Gene3D" id="3.30.200.20">
    <property type="entry name" value="Phosphorylase Kinase, domain 1"/>
    <property type="match status" value="1"/>
</dbReference>
<keyword evidence="5 15" id="KW-0812">Transmembrane</keyword>
<comment type="similarity">
    <text evidence="14">Belongs to the protein kinase superfamily. Ser/Thr protein kinase family.</text>
</comment>
<evidence type="ECO:0000256" key="4">
    <source>
        <dbReference type="ARBA" id="ARBA00022679"/>
    </source>
</evidence>
<evidence type="ECO:0000256" key="9">
    <source>
        <dbReference type="ARBA" id="ARBA00022840"/>
    </source>
</evidence>
<evidence type="ECO:0000313" key="20">
    <source>
        <dbReference type="EMBL" id="KAK8968507.1"/>
    </source>
</evidence>
<keyword evidence="3" id="KW-0245">EGF-like domain</keyword>
<dbReference type="PROSITE" id="PS50927">
    <property type="entry name" value="BULB_LECTIN"/>
    <property type="match status" value="1"/>
</dbReference>
<dbReference type="Pfam" id="PF00069">
    <property type="entry name" value="Pkinase"/>
    <property type="match status" value="1"/>
</dbReference>
<feature type="signal peptide" evidence="16">
    <location>
        <begin position="1"/>
        <end position="23"/>
    </location>
</feature>
<keyword evidence="6 16" id="KW-0732">Signal</keyword>
<comment type="catalytic activity">
    <reaction evidence="14">
        <text>L-seryl-[protein] + ATP = O-phospho-L-seryl-[protein] + ADP + H(+)</text>
        <dbReference type="Rhea" id="RHEA:17989"/>
        <dbReference type="Rhea" id="RHEA-COMP:9863"/>
        <dbReference type="Rhea" id="RHEA-COMP:11604"/>
        <dbReference type="ChEBI" id="CHEBI:15378"/>
        <dbReference type="ChEBI" id="CHEBI:29999"/>
        <dbReference type="ChEBI" id="CHEBI:30616"/>
        <dbReference type="ChEBI" id="CHEBI:83421"/>
        <dbReference type="ChEBI" id="CHEBI:456216"/>
        <dbReference type="EC" id="2.7.11.1"/>
    </reaction>
</comment>
<evidence type="ECO:0000256" key="3">
    <source>
        <dbReference type="ARBA" id="ARBA00022536"/>
    </source>
</evidence>
<evidence type="ECO:0000256" key="16">
    <source>
        <dbReference type="SAM" id="SignalP"/>
    </source>
</evidence>
<dbReference type="Pfam" id="PF08276">
    <property type="entry name" value="PAN_2"/>
    <property type="match status" value="1"/>
</dbReference>
<dbReference type="Pfam" id="PF01453">
    <property type="entry name" value="B_lectin"/>
    <property type="match status" value="1"/>
</dbReference>
<evidence type="ECO:0000256" key="7">
    <source>
        <dbReference type="ARBA" id="ARBA00022741"/>
    </source>
</evidence>
<feature type="transmembrane region" description="Helical" evidence="15">
    <location>
        <begin position="439"/>
        <end position="464"/>
    </location>
</feature>
<keyword evidence="8 14" id="KW-0418">Kinase</keyword>
<sequence length="815" mass="90749">MASRLLVLLSFSFLFLHTYLSSAVDSISGSQSLSGDQKLTSNGGKFVLGFFSLGKSPQRFYLGIWYNTDIVSIITPVWVANRATPILNPSSSEFKFSNNGTLILLNQSKSLVWQAKANASSDSIAAVLLDTGNLVIRDRSNASRLFWQSFDHPTDTWLPGGKLGINKVTGEIQHLIAWKDAEDPAPGIFYIEIDPNGSSQFFILWNGTKIYWSSGLWNSKIFAGVPEMTSNFVYDFEYVNNEKENYFTYSVNSVDVISRFVMDLSGQIKQFTWVPASKQWILFWSQPRAQCEVYALCGAFGSCNENTLPFCDCITGFRERSPEHSDLGDHSGSCLRKSPLKCDGNNSGGTEMDKFYQMDTVRLPANPLALNAGSASECKSTCLKNCSCTAYSYNGGCSMWIGDLVNIQDFYGGANQAGTLFLRLASSELPDPHSKTTKIILMMVSAITFLTFSTFVCLIICVCLRERRRTNTSKISTDGTTVAFRYHDLKRFTKNFSDELGRGGFGPVYRGILPDSTPFAVKKLQDLSQGEKQFRNELSTIGTIQHINLIRLYGFCVEGSHRCLVYEFMANSSLDTHLFHDDKTNLDWEKRYQIALGTARGLAYLHEKCRDCIVHCDIKPENILLDSSFVPKVADFGLAKLIGRDVSRVLTSMRGTRGYLAPEWISGVAITAKADVYSFGMMLFEIISGKRNTNHWEDEKPGFFPAFAVRNLMAGEVARLLDSRLAGVAPVEEIARACKVACWCIQDEEIYRPAMGRVVQMLEGNLEISMPAVPKSLQIYMGQQQEQIMYFSPLPMNQNAVVPSFVSSGSDICGS</sequence>
<comment type="catalytic activity">
    <reaction evidence="14">
        <text>L-threonyl-[protein] + ATP = O-phospho-L-threonyl-[protein] + ADP + H(+)</text>
        <dbReference type="Rhea" id="RHEA:46608"/>
        <dbReference type="Rhea" id="RHEA-COMP:11060"/>
        <dbReference type="Rhea" id="RHEA-COMP:11605"/>
        <dbReference type="ChEBI" id="CHEBI:15378"/>
        <dbReference type="ChEBI" id="CHEBI:30013"/>
        <dbReference type="ChEBI" id="CHEBI:30616"/>
        <dbReference type="ChEBI" id="CHEBI:61977"/>
        <dbReference type="ChEBI" id="CHEBI:456216"/>
        <dbReference type="EC" id="2.7.11.1"/>
    </reaction>
</comment>
<feature type="domain" description="Protein kinase" evidence="17">
    <location>
        <begin position="494"/>
        <end position="773"/>
    </location>
</feature>
<dbReference type="Pfam" id="PF00954">
    <property type="entry name" value="S_locus_glycop"/>
    <property type="match status" value="1"/>
</dbReference>
<dbReference type="Proteomes" id="UP001412067">
    <property type="component" value="Unassembled WGS sequence"/>
</dbReference>
<keyword evidence="11 15" id="KW-0472">Membrane</keyword>
<evidence type="ECO:0000259" key="18">
    <source>
        <dbReference type="PROSITE" id="PS50927"/>
    </source>
</evidence>
<feature type="chain" id="PRO_5046185362" description="Receptor-like serine/threonine-protein kinase" evidence="16">
    <location>
        <begin position="24"/>
        <end position="815"/>
    </location>
</feature>
<keyword evidence="9 14" id="KW-0067">ATP-binding</keyword>
<dbReference type="PROSITE" id="PS50011">
    <property type="entry name" value="PROTEIN_KINASE_DOM"/>
    <property type="match status" value="1"/>
</dbReference>
<dbReference type="SMART" id="SM00220">
    <property type="entry name" value="S_TKc"/>
    <property type="match status" value="1"/>
</dbReference>
<dbReference type="Gene3D" id="1.10.510.10">
    <property type="entry name" value="Transferase(Phosphotransferase) domain 1"/>
    <property type="match status" value="1"/>
</dbReference>
<evidence type="ECO:0000256" key="5">
    <source>
        <dbReference type="ARBA" id="ARBA00022692"/>
    </source>
</evidence>
<dbReference type="PANTHER" id="PTHR47974:SF19">
    <property type="entry name" value="RECEPTOR-LIKE SERINE_THREONINE-PROTEIN KINASE"/>
    <property type="match status" value="1"/>
</dbReference>
<accession>A0ABR2MWD0</accession>
<proteinExistence type="inferred from homology"/>
<evidence type="ECO:0000256" key="2">
    <source>
        <dbReference type="ARBA" id="ARBA00022527"/>
    </source>
</evidence>
<dbReference type="SUPFAM" id="SSF51110">
    <property type="entry name" value="alpha-D-mannose-specific plant lectins"/>
    <property type="match status" value="1"/>
</dbReference>
<dbReference type="CDD" id="cd01098">
    <property type="entry name" value="PAN_AP_plant"/>
    <property type="match status" value="1"/>
</dbReference>
<keyword evidence="2 14" id="KW-0723">Serine/threonine-protein kinase</keyword>
<comment type="subcellular location">
    <subcellularLocation>
        <location evidence="1">Membrane</location>
        <topology evidence="1">Single-pass membrane protein</topology>
    </subcellularLocation>
</comment>
<dbReference type="PROSITE" id="PS50948">
    <property type="entry name" value="PAN"/>
    <property type="match status" value="1"/>
</dbReference>
<dbReference type="InterPro" id="IPR036426">
    <property type="entry name" value="Bulb-type_lectin_dom_sf"/>
</dbReference>
<gene>
    <name evidence="20" type="ORF">KSP40_PGU006975</name>
</gene>
<dbReference type="SMART" id="SM00108">
    <property type="entry name" value="B_lectin"/>
    <property type="match status" value="1"/>
</dbReference>
<dbReference type="CDD" id="cd00028">
    <property type="entry name" value="B_lectin"/>
    <property type="match status" value="1"/>
</dbReference>
<dbReference type="EC" id="2.7.11.1" evidence="14"/>
<evidence type="ECO:0000256" key="11">
    <source>
        <dbReference type="ARBA" id="ARBA00023136"/>
    </source>
</evidence>
<dbReference type="InterPro" id="IPR024171">
    <property type="entry name" value="SRK-like_kinase"/>
</dbReference>
<evidence type="ECO:0000256" key="15">
    <source>
        <dbReference type="SAM" id="Phobius"/>
    </source>
</evidence>
<keyword evidence="21" id="KW-1185">Reference proteome</keyword>
<keyword evidence="4 14" id="KW-0808">Transferase</keyword>
<feature type="domain" description="Apple" evidence="19">
    <location>
        <begin position="342"/>
        <end position="425"/>
    </location>
</feature>
<keyword evidence="7 14" id="KW-0547">Nucleotide-binding</keyword>
<dbReference type="InterPro" id="IPR000858">
    <property type="entry name" value="S_locus_glycoprot_dom"/>
</dbReference>
<evidence type="ECO:0000256" key="8">
    <source>
        <dbReference type="ARBA" id="ARBA00022777"/>
    </source>
</evidence>
<dbReference type="PROSITE" id="PS00108">
    <property type="entry name" value="PROTEIN_KINASE_ST"/>
    <property type="match status" value="1"/>
</dbReference>
<dbReference type="InterPro" id="IPR000719">
    <property type="entry name" value="Prot_kinase_dom"/>
</dbReference>
<dbReference type="PIRSF" id="PIRSF000641">
    <property type="entry name" value="SRK"/>
    <property type="match status" value="1"/>
</dbReference>
<keyword evidence="13" id="KW-0325">Glycoprotein</keyword>
<evidence type="ECO:0000256" key="1">
    <source>
        <dbReference type="ARBA" id="ARBA00004167"/>
    </source>
</evidence>
<dbReference type="Gene3D" id="2.90.10.10">
    <property type="entry name" value="Bulb-type lectin domain"/>
    <property type="match status" value="1"/>
</dbReference>
<dbReference type="CDD" id="cd14066">
    <property type="entry name" value="STKc_IRAK"/>
    <property type="match status" value="1"/>
</dbReference>
<keyword evidence="12" id="KW-1015">Disulfide bond</keyword>
<organism evidence="20 21">
    <name type="scientific">Platanthera guangdongensis</name>
    <dbReference type="NCBI Taxonomy" id="2320717"/>
    <lineage>
        <taxon>Eukaryota</taxon>
        <taxon>Viridiplantae</taxon>
        <taxon>Streptophyta</taxon>
        <taxon>Embryophyta</taxon>
        <taxon>Tracheophyta</taxon>
        <taxon>Spermatophyta</taxon>
        <taxon>Magnoliopsida</taxon>
        <taxon>Liliopsida</taxon>
        <taxon>Asparagales</taxon>
        <taxon>Orchidaceae</taxon>
        <taxon>Orchidoideae</taxon>
        <taxon>Orchideae</taxon>
        <taxon>Orchidinae</taxon>
        <taxon>Platanthera</taxon>
    </lineage>
</organism>
<evidence type="ECO:0000256" key="10">
    <source>
        <dbReference type="ARBA" id="ARBA00022989"/>
    </source>
</evidence>
<evidence type="ECO:0000313" key="21">
    <source>
        <dbReference type="Proteomes" id="UP001412067"/>
    </source>
</evidence>
<dbReference type="EMBL" id="JBBWWR010000004">
    <property type="protein sequence ID" value="KAK8968507.1"/>
    <property type="molecule type" value="Genomic_DNA"/>
</dbReference>
<comment type="caution">
    <text evidence="20">The sequence shown here is derived from an EMBL/GenBank/DDBJ whole genome shotgun (WGS) entry which is preliminary data.</text>
</comment>
<dbReference type="InterPro" id="IPR003609">
    <property type="entry name" value="Pan_app"/>
</dbReference>
<dbReference type="InterPro" id="IPR008271">
    <property type="entry name" value="Ser/Thr_kinase_AS"/>
</dbReference>
<dbReference type="InterPro" id="IPR011009">
    <property type="entry name" value="Kinase-like_dom_sf"/>
</dbReference>
<evidence type="ECO:0000256" key="14">
    <source>
        <dbReference type="PIRNR" id="PIRNR000641"/>
    </source>
</evidence>
<dbReference type="PANTHER" id="PTHR47974">
    <property type="entry name" value="OS07G0415500 PROTEIN"/>
    <property type="match status" value="1"/>
</dbReference>
<reference evidence="20 21" key="1">
    <citation type="journal article" date="2022" name="Nat. Plants">
        <title>Genomes of leafy and leafless Platanthera orchids illuminate the evolution of mycoheterotrophy.</title>
        <authorList>
            <person name="Li M.H."/>
            <person name="Liu K.W."/>
            <person name="Li Z."/>
            <person name="Lu H.C."/>
            <person name="Ye Q.L."/>
            <person name="Zhang D."/>
            <person name="Wang J.Y."/>
            <person name="Li Y.F."/>
            <person name="Zhong Z.M."/>
            <person name="Liu X."/>
            <person name="Yu X."/>
            <person name="Liu D.K."/>
            <person name="Tu X.D."/>
            <person name="Liu B."/>
            <person name="Hao Y."/>
            <person name="Liao X.Y."/>
            <person name="Jiang Y.T."/>
            <person name="Sun W.H."/>
            <person name="Chen J."/>
            <person name="Chen Y.Q."/>
            <person name="Ai Y."/>
            <person name="Zhai J.W."/>
            <person name="Wu S.S."/>
            <person name="Zhou Z."/>
            <person name="Hsiao Y.Y."/>
            <person name="Wu W.L."/>
            <person name="Chen Y.Y."/>
            <person name="Lin Y.F."/>
            <person name="Hsu J.L."/>
            <person name="Li C.Y."/>
            <person name="Wang Z.W."/>
            <person name="Zhao X."/>
            <person name="Zhong W.Y."/>
            <person name="Ma X.K."/>
            <person name="Ma L."/>
            <person name="Huang J."/>
            <person name="Chen G.Z."/>
            <person name="Huang M.Z."/>
            <person name="Huang L."/>
            <person name="Peng D.H."/>
            <person name="Luo Y.B."/>
            <person name="Zou S.Q."/>
            <person name="Chen S.P."/>
            <person name="Lan S."/>
            <person name="Tsai W.C."/>
            <person name="Van de Peer Y."/>
            <person name="Liu Z.J."/>
        </authorList>
    </citation>
    <scope>NUCLEOTIDE SEQUENCE [LARGE SCALE GENOMIC DNA]</scope>
    <source>
        <strain evidence="20">Lor288</strain>
    </source>
</reference>
<protein>
    <recommendedName>
        <fullName evidence="14">Receptor-like serine/threonine-protein kinase</fullName>
        <ecNumber evidence="14">2.7.11.1</ecNumber>
    </recommendedName>
</protein>
<evidence type="ECO:0000259" key="19">
    <source>
        <dbReference type="PROSITE" id="PS50948"/>
    </source>
</evidence>
<evidence type="ECO:0000259" key="17">
    <source>
        <dbReference type="PROSITE" id="PS50011"/>
    </source>
</evidence>